<feature type="coiled-coil region" evidence="1">
    <location>
        <begin position="556"/>
        <end position="583"/>
    </location>
</feature>
<dbReference type="InterPro" id="IPR019734">
    <property type="entry name" value="TPR_rpt"/>
</dbReference>
<keyword evidence="1" id="KW-0175">Coiled coil</keyword>
<dbReference type="PANTHER" id="PTHR10098">
    <property type="entry name" value="RAPSYN-RELATED"/>
    <property type="match status" value="1"/>
</dbReference>
<dbReference type="InterPro" id="IPR027417">
    <property type="entry name" value="P-loop_NTPase"/>
</dbReference>
<dbReference type="Pfam" id="PF13424">
    <property type="entry name" value="TPR_12"/>
    <property type="match status" value="4"/>
</dbReference>
<dbReference type="Gene3D" id="1.25.40.10">
    <property type="entry name" value="Tetratricopeptide repeat domain"/>
    <property type="match status" value="4"/>
</dbReference>
<accession>A0A167M8A8</accession>
<organism evidence="2 3">
    <name type="scientific">Calocera viscosa (strain TUFC12733)</name>
    <dbReference type="NCBI Taxonomy" id="1330018"/>
    <lineage>
        <taxon>Eukaryota</taxon>
        <taxon>Fungi</taxon>
        <taxon>Dikarya</taxon>
        <taxon>Basidiomycota</taxon>
        <taxon>Agaricomycotina</taxon>
        <taxon>Dacrymycetes</taxon>
        <taxon>Dacrymycetales</taxon>
        <taxon>Dacrymycetaceae</taxon>
        <taxon>Calocera</taxon>
    </lineage>
</organism>
<dbReference type="SMART" id="SM00028">
    <property type="entry name" value="TPR"/>
    <property type="match status" value="11"/>
</dbReference>
<protein>
    <submittedName>
        <fullName evidence="2">TPR-like protein</fullName>
    </submittedName>
</protein>
<dbReference type="OrthoDB" id="431454at2759"/>
<dbReference type="PANTHER" id="PTHR10098:SF106">
    <property type="entry name" value="TETRATRICOPEPTIDE REPEAT PROTEIN 28-LIKE PROTEIN"/>
    <property type="match status" value="1"/>
</dbReference>
<evidence type="ECO:0000256" key="1">
    <source>
        <dbReference type="SAM" id="Coils"/>
    </source>
</evidence>
<dbReference type="SUPFAM" id="SSF52540">
    <property type="entry name" value="P-loop containing nucleoside triphosphate hydrolases"/>
    <property type="match status" value="1"/>
</dbReference>
<dbReference type="EMBL" id="KV417284">
    <property type="protein sequence ID" value="KZO96436.1"/>
    <property type="molecule type" value="Genomic_DNA"/>
</dbReference>
<dbReference type="Gene3D" id="3.40.50.300">
    <property type="entry name" value="P-loop containing nucleotide triphosphate hydrolases"/>
    <property type="match status" value="1"/>
</dbReference>
<evidence type="ECO:0000313" key="3">
    <source>
        <dbReference type="Proteomes" id="UP000076738"/>
    </source>
</evidence>
<dbReference type="InterPro" id="IPR011990">
    <property type="entry name" value="TPR-like_helical_dom_sf"/>
</dbReference>
<sequence length="986" mass="106896">MSQLALSHTVGTGARVAGIVVRMDRLERETAGSLAGQVPELLLLAEMPPAPVVFHGRDDLVESIVELACHNTTCRIPLLGPGGIGKTSVAAAVINNRRVRAKYGRHILFVSCEGLDTAEGILNALAASLHVPPGLEVLRAVLTSLLSQGCVLLALDNLETAWDSLDKTNVEQLLSKLAELSSLSLLVTMRGAVRPAGVDWAETCADPLTPLSHDAARQLWMSIARRRDHNVDQLLNRLDGLPLAITLLAHQGQLVSPTDLLEAYESERTALVETDGGDRLTSLDVSIRLSINSHTMSQNPNAAQLLSLLCLLPEGVTISDLPKILPTVQGTRKSALALVAVALAANVNGRLRALSPIRDFVMEHLPPGGISLVELRAHYMLLADEAEKFGTDQSRTAIGLLSPEIGNINSVLRHCWKGASFRIDVEALCIATDRLLTFSYFTGFGDCLPLLEDAKKALERMGRPGAAAAYTLDIGHVLSGNHYMPALEVLRDAKAMFEVLGDRLGAAECTWSIGNTLRMLDRSDDALSNLEQAKAEFETIGDRRGAAQCMQGIGDTMRMLNRNDDALSNLEQAKAEFENTGDRRGAAQCMHGIGDTLRMLNRNDDALSSLEQAKTELEIIGDQLGAAQCMHGIAKAEFDNIGDRLGAAQCVQGIGNTLRMLNRNEDALSNLEQAKAEFENTGDRRGAAQCMHGIGDTLRMLNRNDDALSNLEQAKAELETIGDHLGAARCMQGIGNTLHMLNRYDDALSNLEQAKAEFENICDGAGAAQCMQGIGITLRMLHRYDDALSNLEQAKAEFETIGHRLGAAQSMQSIGITLRMLNRYDEALSSLEHAKAEFETIGHRLGSVQSMQSIGNTLRMLHRYDDALSSLEHAKAEYETIGERLGAAHCMKSIGVTLRLLNRYDDALSSLEQAKADFELIGDRLGIAECGRCLGYLAIDQGDSERARLMFEQSLVIYHEIGVTSCTKECRGVLEELQSLTPSSNV</sequence>
<dbReference type="STRING" id="1330018.A0A167M8A8"/>
<gene>
    <name evidence="2" type="ORF">CALVIDRAFT_563923</name>
</gene>
<dbReference type="SUPFAM" id="SSF48452">
    <property type="entry name" value="TPR-like"/>
    <property type="match status" value="3"/>
</dbReference>
<reference evidence="2 3" key="1">
    <citation type="journal article" date="2016" name="Mol. Biol. Evol.">
        <title>Comparative Genomics of Early-Diverging Mushroom-Forming Fungi Provides Insights into the Origins of Lignocellulose Decay Capabilities.</title>
        <authorList>
            <person name="Nagy L.G."/>
            <person name="Riley R."/>
            <person name="Tritt A."/>
            <person name="Adam C."/>
            <person name="Daum C."/>
            <person name="Floudas D."/>
            <person name="Sun H."/>
            <person name="Yadav J.S."/>
            <person name="Pangilinan J."/>
            <person name="Larsson K.H."/>
            <person name="Matsuura K."/>
            <person name="Barry K."/>
            <person name="Labutti K."/>
            <person name="Kuo R."/>
            <person name="Ohm R.A."/>
            <person name="Bhattacharya S.S."/>
            <person name="Shirouzu T."/>
            <person name="Yoshinaga Y."/>
            <person name="Martin F.M."/>
            <person name="Grigoriev I.V."/>
            <person name="Hibbett D.S."/>
        </authorList>
    </citation>
    <scope>NUCLEOTIDE SEQUENCE [LARGE SCALE GENOMIC DNA]</scope>
    <source>
        <strain evidence="2 3">TUFC12733</strain>
    </source>
</reference>
<keyword evidence="3" id="KW-1185">Reference proteome</keyword>
<evidence type="ECO:0000313" key="2">
    <source>
        <dbReference type="EMBL" id="KZO96436.1"/>
    </source>
</evidence>
<feature type="coiled-coil region" evidence="1">
    <location>
        <begin position="661"/>
        <end position="761"/>
    </location>
</feature>
<dbReference type="Proteomes" id="UP000076738">
    <property type="component" value="Unassembled WGS sequence"/>
</dbReference>
<name>A0A167M8A8_CALVF</name>
<dbReference type="AlphaFoldDB" id="A0A167M8A8"/>
<proteinExistence type="predicted"/>